<sequence length="71" mass="8120">MESFYWVPRAFSAITSLQVDSISTETSVYSKISETNTSLKINATDKLKRVQHVKGSVFLLPTPWQIHVHNR</sequence>
<proteinExistence type="predicted"/>
<reference evidence="2" key="1">
    <citation type="journal article" date="2015" name="Nat. Genet.">
        <title>The genome and transcriptome of the zoonotic hookworm Ancylostoma ceylanicum identify infection-specific gene families.</title>
        <authorList>
            <person name="Schwarz E.M."/>
            <person name="Hu Y."/>
            <person name="Antoshechkin I."/>
            <person name="Miller M.M."/>
            <person name="Sternberg P.W."/>
            <person name="Aroian R.V."/>
        </authorList>
    </citation>
    <scope>NUCLEOTIDE SEQUENCE</scope>
    <source>
        <strain evidence="2">HY135</strain>
    </source>
</reference>
<dbReference type="EMBL" id="JARK01000043">
    <property type="protein sequence ID" value="EYC44977.1"/>
    <property type="molecule type" value="Genomic_DNA"/>
</dbReference>
<gene>
    <name evidence="1" type="primary">Acey_s0443.g1550</name>
    <name evidence="1" type="ORF">Y032_0443g1550</name>
</gene>
<accession>A0A016X0E3</accession>
<protein>
    <submittedName>
        <fullName evidence="1">Uncharacterized protein</fullName>
    </submittedName>
</protein>
<organism evidence="1 2">
    <name type="scientific">Ancylostoma ceylanicum</name>
    <dbReference type="NCBI Taxonomy" id="53326"/>
    <lineage>
        <taxon>Eukaryota</taxon>
        <taxon>Metazoa</taxon>
        <taxon>Ecdysozoa</taxon>
        <taxon>Nematoda</taxon>
        <taxon>Chromadorea</taxon>
        <taxon>Rhabditida</taxon>
        <taxon>Rhabditina</taxon>
        <taxon>Rhabditomorpha</taxon>
        <taxon>Strongyloidea</taxon>
        <taxon>Ancylostomatidae</taxon>
        <taxon>Ancylostomatinae</taxon>
        <taxon>Ancylostoma</taxon>
    </lineage>
</organism>
<evidence type="ECO:0000313" key="1">
    <source>
        <dbReference type="EMBL" id="EYC44977.1"/>
    </source>
</evidence>
<comment type="caution">
    <text evidence="1">The sequence shown here is derived from an EMBL/GenBank/DDBJ whole genome shotgun (WGS) entry which is preliminary data.</text>
</comment>
<name>A0A016X0E3_9BILA</name>
<dbReference type="Proteomes" id="UP000024635">
    <property type="component" value="Unassembled WGS sequence"/>
</dbReference>
<dbReference type="AlphaFoldDB" id="A0A016X0E3"/>
<keyword evidence="2" id="KW-1185">Reference proteome</keyword>
<evidence type="ECO:0000313" key="2">
    <source>
        <dbReference type="Proteomes" id="UP000024635"/>
    </source>
</evidence>